<dbReference type="InterPro" id="IPR033647">
    <property type="entry name" value="Aar2_N"/>
</dbReference>
<dbReference type="PANTHER" id="PTHR12689">
    <property type="entry name" value="A1 CISTRON SPLICING FACTOR AAR2-RELATED"/>
    <property type="match status" value="1"/>
</dbReference>
<dbReference type="InterPro" id="IPR038516">
    <property type="entry name" value="AAR2_N_sf"/>
</dbReference>
<name>A0A812QAN3_SYMPI</name>
<dbReference type="EMBL" id="CAJNIZ010014525">
    <property type="protein sequence ID" value="CAE7363003.1"/>
    <property type="molecule type" value="Genomic_DNA"/>
</dbReference>
<feature type="domain" description="AAR2 N-terminal" evidence="2">
    <location>
        <begin position="2"/>
        <end position="135"/>
    </location>
</feature>
<dbReference type="OrthoDB" id="201752at2759"/>
<dbReference type="InterPro" id="IPR007946">
    <property type="entry name" value="AAR2"/>
</dbReference>
<dbReference type="CDD" id="cd13777">
    <property type="entry name" value="Aar2_N"/>
    <property type="match status" value="1"/>
</dbReference>
<dbReference type="Gene3D" id="2.60.34.20">
    <property type="match status" value="1"/>
</dbReference>
<evidence type="ECO:0000313" key="4">
    <source>
        <dbReference type="Proteomes" id="UP000649617"/>
    </source>
</evidence>
<organism evidence="3 4">
    <name type="scientific">Symbiodinium pilosum</name>
    <name type="common">Dinoflagellate</name>
    <dbReference type="NCBI Taxonomy" id="2952"/>
    <lineage>
        <taxon>Eukaryota</taxon>
        <taxon>Sar</taxon>
        <taxon>Alveolata</taxon>
        <taxon>Dinophyceae</taxon>
        <taxon>Suessiales</taxon>
        <taxon>Symbiodiniaceae</taxon>
        <taxon>Symbiodinium</taxon>
    </lineage>
</organism>
<feature type="compositionally biased region" description="Basic and acidic residues" evidence="1">
    <location>
        <begin position="143"/>
        <end position="158"/>
    </location>
</feature>
<keyword evidence="4" id="KW-1185">Reference proteome</keyword>
<protein>
    <recommendedName>
        <fullName evidence="2">AAR2 N-terminal domain-containing protein</fullName>
    </recommendedName>
</protein>
<dbReference type="Pfam" id="PF20981">
    <property type="entry name" value="AAR2_1st"/>
    <property type="match status" value="1"/>
</dbReference>
<comment type="caution">
    <text evidence="3">The sequence shown here is derived from an EMBL/GenBank/DDBJ whole genome shotgun (WGS) entry which is preliminary data.</text>
</comment>
<evidence type="ECO:0000313" key="3">
    <source>
        <dbReference type="EMBL" id="CAE7363003.1"/>
    </source>
</evidence>
<feature type="region of interest" description="Disordered" evidence="1">
    <location>
        <begin position="206"/>
        <end position="248"/>
    </location>
</feature>
<reference evidence="3" key="1">
    <citation type="submission" date="2021-02" db="EMBL/GenBank/DDBJ databases">
        <authorList>
            <person name="Dougan E. K."/>
            <person name="Rhodes N."/>
            <person name="Thang M."/>
            <person name="Chan C."/>
        </authorList>
    </citation>
    <scope>NUCLEOTIDE SEQUENCE</scope>
</reference>
<dbReference type="PANTHER" id="PTHR12689:SF4">
    <property type="entry name" value="PROTEIN AAR2 HOMOLOG"/>
    <property type="match status" value="1"/>
</dbReference>
<accession>A0A812QAN3</accession>
<proteinExistence type="predicted"/>
<dbReference type="Proteomes" id="UP000649617">
    <property type="component" value="Unassembled WGS sequence"/>
</dbReference>
<sequence>MLFGLDYAAWSVGPKFMGVKLIPPGLHYVYCSARAHEDIGISRTGFFLYLRPRDVSVFRWDPEAEARLGFMRTSCRSQESSEKGQKGPDEEFRYADGARSFDFDRNLGPYPLELQEQWGELTRHATAELVSKVEPVSGRVRSKRSEYDTAAPRQEEGPQGRAAELRAANFECGPQGRAPPQSASHEACRAVADGAGLAGLGRRLNQAASSKGNKGPRGDLKKGGEPATAQKKTLRKGEDMESNGSALGTSRRSCCFVWCWLRLPGSLFFSVVPRVRKARTAAETTRPGSEHSWQSWVAHGPDSPAGGAESGRERESRAEMQSYGKALISKELLAKEYPGDELAMLGDRTF</sequence>
<gene>
    <name evidence="3" type="ORF">SPIL2461_LOCUS8717</name>
</gene>
<feature type="region of interest" description="Disordered" evidence="1">
    <location>
        <begin position="281"/>
        <end position="320"/>
    </location>
</feature>
<dbReference type="GO" id="GO:0000244">
    <property type="term" value="P:spliceosomal tri-snRNP complex assembly"/>
    <property type="evidence" value="ECO:0007669"/>
    <property type="project" value="TreeGrafter"/>
</dbReference>
<evidence type="ECO:0000256" key="1">
    <source>
        <dbReference type="SAM" id="MobiDB-lite"/>
    </source>
</evidence>
<dbReference type="AlphaFoldDB" id="A0A812QAN3"/>
<feature type="region of interest" description="Disordered" evidence="1">
    <location>
        <begin position="136"/>
        <end position="162"/>
    </location>
</feature>
<feature type="compositionally biased region" description="Polar residues" evidence="1">
    <location>
        <begin position="282"/>
        <end position="295"/>
    </location>
</feature>
<evidence type="ECO:0000259" key="2">
    <source>
        <dbReference type="Pfam" id="PF20981"/>
    </source>
</evidence>